<dbReference type="EMBL" id="NIOJ01000023">
    <property type="protein sequence ID" value="PNT98842.1"/>
    <property type="molecule type" value="Genomic_DNA"/>
</dbReference>
<dbReference type="AlphaFoldDB" id="A0A2K2FDX5"/>
<name>A0A2K2FDX5_9CLOT</name>
<sequence>MTADKLYAADMLYTVKETWWAGQVKRPIRFLYKRALQRTLKRVLLLQDGHEVLGGKPGYLLRF</sequence>
<dbReference type="RefSeq" id="WP_103081577.1">
    <property type="nucleotide sequence ID" value="NZ_NIOI01000001.1"/>
</dbReference>
<protein>
    <submittedName>
        <fullName evidence="1">Uncharacterized protein</fullName>
    </submittedName>
</protein>
<proteinExistence type="predicted"/>
<keyword evidence="2" id="KW-1185">Reference proteome</keyword>
<dbReference type="KEGG" id="cthd:CDO33_10695"/>
<comment type="caution">
    <text evidence="1">The sequence shown here is derived from an EMBL/GenBank/DDBJ whole genome shotgun (WGS) entry which is preliminary data.</text>
</comment>
<evidence type="ECO:0000313" key="2">
    <source>
        <dbReference type="Proteomes" id="UP000236151"/>
    </source>
</evidence>
<dbReference type="Proteomes" id="UP000236151">
    <property type="component" value="Unassembled WGS sequence"/>
</dbReference>
<gene>
    <name evidence="1" type="ORF">CDQ84_09885</name>
</gene>
<organism evidence="1 2">
    <name type="scientific">Clostridium thermosuccinogenes</name>
    <dbReference type="NCBI Taxonomy" id="84032"/>
    <lineage>
        <taxon>Bacteria</taxon>
        <taxon>Bacillati</taxon>
        <taxon>Bacillota</taxon>
        <taxon>Clostridia</taxon>
        <taxon>Eubacteriales</taxon>
        <taxon>Clostridiaceae</taxon>
        <taxon>Clostridium</taxon>
    </lineage>
</organism>
<accession>A0A2K2FDX5</accession>
<evidence type="ECO:0000313" key="1">
    <source>
        <dbReference type="EMBL" id="PNT98842.1"/>
    </source>
</evidence>
<reference evidence="1 2" key="1">
    <citation type="submission" date="2017-06" db="EMBL/GenBank/DDBJ databases">
        <title>Investigating the central metabolism of Clostridium thermosuccinogenes.</title>
        <authorList>
            <person name="Koendjbiharie J.G."/>
            <person name="van Kranenburg R."/>
        </authorList>
    </citation>
    <scope>NUCLEOTIDE SEQUENCE [LARGE SCALE GENOMIC DNA]</scope>
    <source>
        <strain evidence="1 2">DSM 5806</strain>
    </source>
</reference>